<dbReference type="KEGG" id="ipa:Isop_0222"/>
<dbReference type="Proteomes" id="UP000008631">
    <property type="component" value="Chromosome"/>
</dbReference>
<dbReference type="HOGENOM" id="CLU_2508264_0_0_0"/>
<protein>
    <submittedName>
        <fullName evidence="2">Uncharacterized protein</fullName>
    </submittedName>
</protein>
<reference key="1">
    <citation type="submission" date="2010-11" db="EMBL/GenBank/DDBJ databases">
        <title>The complete sequence of chromosome of Isophaera pallida ATCC 43644.</title>
        <authorList>
            <consortium name="US DOE Joint Genome Institute (JGI-PGF)"/>
            <person name="Lucas S."/>
            <person name="Copeland A."/>
            <person name="Lapidus A."/>
            <person name="Bruce D."/>
            <person name="Goodwin L."/>
            <person name="Pitluck S."/>
            <person name="Kyrpides N."/>
            <person name="Mavromatis K."/>
            <person name="Pagani I."/>
            <person name="Ivanova N."/>
            <person name="Saunders E."/>
            <person name="Brettin T."/>
            <person name="Detter J.C."/>
            <person name="Han C."/>
            <person name="Tapia R."/>
            <person name="Land M."/>
            <person name="Hauser L."/>
            <person name="Markowitz V."/>
            <person name="Cheng J.-F."/>
            <person name="Hugenholtz P."/>
            <person name="Woyke T."/>
            <person name="Wu D."/>
            <person name="Eisen J.A."/>
        </authorList>
    </citation>
    <scope>NUCLEOTIDE SEQUENCE</scope>
    <source>
        <strain>ATCC 43644</strain>
    </source>
</reference>
<keyword evidence="3" id="KW-1185">Reference proteome</keyword>
<evidence type="ECO:0000256" key="1">
    <source>
        <dbReference type="SAM" id="MobiDB-lite"/>
    </source>
</evidence>
<evidence type="ECO:0000313" key="3">
    <source>
        <dbReference type="Proteomes" id="UP000008631"/>
    </source>
</evidence>
<sequence>MGAPAIDPLWVVAPFGGNLPTATYLWTQRQHEAQRQAYHNRYGTAAAGGPSARPTAIPASRAFRNGAPGRFDQRGGYFDTIGGRR</sequence>
<dbReference type="EMBL" id="CP002353">
    <property type="protein sequence ID" value="ADV60819.1"/>
    <property type="molecule type" value="Genomic_DNA"/>
</dbReference>
<dbReference type="AlphaFoldDB" id="E8QWD2"/>
<proteinExistence type="predicted"/>
<name>E8QWD2_ISOPI</name>
<accession>E8QWD2</accession>
<organism evidence="2 3">
    <name type="scientific">Isosphaera pallida (strain ATCC 43644 / DSM 9630 / IS1B)</name>
    <dbReference type="NCBI Taxonomy" id="575540"/>
    <lineage>
        <taxon>Bacteria</taxon>
        <taxon>Pseudomonadati</taxon>
        <taxon>Planctomycetota</taxon>
        <taxon>Planctomycetia</taxon>
        <taxon>Isosphaerales</taxon>
        <taxon>Isosphaeraceae</taxon>
        <taxon>Isosphaera</taxon>
    </lineage>
</organism>
<reference evidence="2 3" key="2">
    <citation type="journal article" date="2011" name="Stand. Genomic Sci.">
        <title>Complete genome sequence of Isosphaera pallida type strain (IS1B).</title>
        <authorList>
            <consortium name="US DOE Joint Genome Institute (JGI-PGF)"/>
            <person name="Goker M."/>
            <person name="Cleland D."/>
            <person name="Saunders E."/>
            <person name="Lapidus A."/>
            <person name="Nolan M."/>
            <person name="Lucas S."/>
            <person name="Hammon N."/>
            <person name="Deshpande S."/>
            <person name="Cheng J.F."/>
            <person name="Tapia R."/>
            <person name="Han C."/>
            <person name="Goodwin L."/>
            <person name="Pitluck S."/>
            <person name="Liolios K."/>
            <person name="Pagani I."/>
            <person name="Ivanova N."/>
            <person name="Mavromatis K."/>
            <person name="Pati A."/>
            <person name="Chen A."/>
            <person name="Palaniappan K."/>
            <person name="Land M."/>
            <person name="Hauser L."/>
            <person name="Chang Y.J."/>
            <person name="Jeffries C.D."/>
            <person name="Detter J.C."/>
            <person name="Beck B."/>
            <person name="Woyke T."/>
            <person name="Bristow J."/>
            <person name="Eisen J.A."/>
            <person name="Markowitz V."/>
            <person name="Hugenholtz P."/>
            <person name="Kyrpides N.C."/>
            <person name="Klenk H.P."/>
        </authorList>
    </citation>
    <scope>NUCLEOTIDE SEQUENCE [LARGE SCALE GENOMIC DNA]</scope>
    <source>
        <strain evidence="3">ATCC 43644 / DSM 9630 / IS1B</strain>
    </source>
</reference>
<evidence type="ECO:0000313" key="2">
    <source>
        <dbReference type="EMBL" id="ADV60819.1"/>
    </source>
</evidence>
<feature type="region of interest" description="Disordered" evidence="1">
    <location>
        <begin position="61"/>
        <end position="85"/>
    </location>
</feature>
<gene>
    <name evidence="2" type="ordered locus">Isop_0222</name>
</gene>
<dbReference type="InParanoid" id="E8QWD2"/>